<evidence type="ECO:0000256" key="1">
    <source>
        <dbReference type="SAM" id="MobiDB-lite"/>
    </source>
</evidence>
<sequence length="225" mass="22109">MYNSKALLSAVALAGASLAQTTASSVDAAACSSSLTFFREAPTPAPALYPYLAPLLSGPQTVPGQTTALPDVTLEDPKGYQELLCAVAAELPTSLLPDFRDFGSALLSYGSAHSSKYDAYITECITTGEAASTLISELHEMFTGTGGLCQPTASASATTGAASVTPAPGSGVSNGTYPTGTGSLPTPTGGSSSSTLVPTAAAARPTGALVGAAAIGGLLGAIAML</sequence>
<keyword evidence="2" id="KW-0732">Signal</keyword>
<dbReference type="EMBL" id="DF977460">
    <property type="protein sequence ID" value="GAP91074.1"/>
    <property type="molecule type" value="Genomic_DNA"/>
</dbReference>
<feature type="signal peptide" evidence="2">
    <location>
        <begin position="1"/>
        <end position="19"/>
    </location>
</feature>
<name>A0A1W2TRI0_ROSNE</name>
<dbReference type="STRING" id="77044.A0A1W2TRI0"/>
<dbReference type="OrthoDB" id="4757122at2759"/>
<reference evidence="3" key="1">
    <citation type="submission" date="2016-03" db="EMBL/GenBank/DDBJ databases">
        <title>Draft genome sequence of Rosellinia necatrix.</title>
        <authorList>
            <person name="Kanematsu S."/>
        </authorList>
    </citation>
    <scope>NUCLEOTIDE SEQUENCE [LARGE SCALE GENOMIC DNA]</scope>
    <source>
        <strain evidence="3">W97</strain>
    </source>
</reference>
<proteinExistence type="predicted"/>
<accession>A0A1W2TRI0</accession>
<dbReference type="AlphaFoldDB" id="A0A1W2TRI0"/>
<evidence type="ECO:0000313" key="4">
    <source>
        <dbReference type="Proteomes" id="UP000054516"/>
    </source>
</evidence>
<feature type="chain" id="PRO_5010707955" evidence="2">
    <location>
        <begin position="20"/>
        <end position="225"/>
    </location>
</feature>
<keyword evidence="4" id="KW-1185">Reference proteome</keyword>
<feature type="region of interest" description="Disordered" evidence="1">
    <location>
        <begin position="159"/>
        <end position="197"/>
    </location>
</feature>
<gene>
    <name evidence="3" type="ORF">SAMD00023353_1501940</name>
</gene>
<dbReference type="Proteomes" id="UP000054516">
    <property type="component" value="Unassembled WGS sequence"/>
</dbReference>
<organism evidence="3">
    <name type="scientific">Rosellinia necatrix</name>
    <name type="common">White root-rot fungus</name>
    <dbReference type="NCBI Taxonomy" id="77044"/>
    <lineage>
        <taxon>Eukaryota</taxon>
        <taxon>Fungi</taxon>
        <taxon>Dikarya</taxon>
        <taxon>Ascomycota</taxon>
        <taxon>Pezizomycotina</taxon>
        <taxon>Sordariomycetes</taxon>
        <taxon>Xylariomycetidae</taxon>
        <taxon>Xylariales</taxon>
        <taxon>Xylariaceae</taxon>
        <taxon>Rosellinia</taxon>
    </lineage>
</organism>
<evidence type="ECO:0000313" key="3">
    <source>
        <dbReference type="EMBL" id="GAP91074.1"/>
    </source>
</evidence>
<protein>
    <submittedName>
        <fullName evidence="3">Uncharacterized protein</fullName>
    </submittedName>
</protein>
<evidence type="ECO:0000256" key="2">
    <source>
        <dbReference type="SAM" id="SignalP"/>
    </source>
</evidence>